<dbReference type="Proteomes" id="UP001165064">
    <property type="component" value="Unassembled WGS sequence"/>
</dbReference>
<sequence length="355" mass="39290">MITSGSNTTSQDDAFSESSEDAVETESVYSKIPNGAGDSIYGVGNGTSSTAYLNPYADMNSTTSSNNRLSTLTLNDLVTQNSGSNAEGDAHSINEILDQIEDFYTEIKVEDQVEIDGDNASEKANDAVVVGFPPSLKGTIEHLEITNFDRTISAERNLKKEGITMKELLLSLHLTDLKPKFQGTFTTSTSKITSKKLIVTCLSGCILITDGRNKVRVLATEYLQAAVYINVSSSKDNIIELFNSANGYRLLLKNNNTTEFQLLAGCLTSELKKQMKKFDNSDDVEIVSLNDFYFNYIKQPEQLHVGDVFSSVVFKIRFRKPVIQIISNLYKVISFQYNNEWFLIAAGENGYVQSL</sequence>
<keyword evidence="2" id="KW-1185">Reference proteome</keyword>
<gene>
    <name evidence="1" type="ORF">Amon02_000998600</name>
</gene>
<reference evidence="1" key="1">
    <citation type="submission" date="2023-04" db="EMBL/GenBank/DDBJ databases">
        <title>Ambrosiozyma monospora NBRC 10751.</title>
        <authorList>
            <person name="Ichikawa N."/>
            <person name="Sato H."/>
            <person name="Tonouchi N."/>
        </authorList>
    </citation>
    <scope>NUCLEOTIDE SEQUENCE</scope>
    <source>
        <strain evidence="1">NBRC 10751</strain>
    </source>
</reference>
<accession>A0ACB5TVU9</accession>
<dbReference type="EMBL" id="BSXS01009749">
    <property type="protein sequence ID" value="GME96437.1"/>
    <property type="molecule type" value="Genomic_DNA"/>
</dbReference>
<evidence type="ECO:0000313" key="2">
    <source>
        <dbReference type="Proteomes" id="UP001165064"/>
    </source>
</evidence>
<proteinExistence type="predicted"/>
<protein>
    <submittedName>
        <fullName evidence="1">Unnamed protein product</fullName>
    </submittedName>
</protein>
<organism evidence="1 2">
    <name type="scientific">Ambrosiozyma monospora</name>
    <name type="common">Yeast</name>
    <name type="synonym">Endomycopsis monosporus</name>
    <dbReference type="NCBI Taxonomy" id="43982"/>
    <lineage>
        <taxon>Eukaryota</taxon>
        <taxon>Fungi</taxon>
        <taxon>Dikarya</taxon>
        <taxon>Ascomycota</taxon>
        <taxon>Saccharomycotina</taxon>
        <taxon>Pichiomycetes</taxon>
        <taxon>Pichiales</taxon>
        <taxon>Pichiaceae</taxon>
        <taxon>Ambrosiozyma</taxon>
    </lineage>
</organism>
<name>A0ACB5TVU9_AMBMO</name>
<comment type="caution">
    <text evidence="1">The sequence shown here is derived from an EMBL/GenBank/DDBJ whole genome shotgun (WGS) entry which is preliminary data.</text>
</comment>
<evidence type="ECO:0000313" key="1">
    <source>
        <dbReference type="EMBL" id="GME96437.1"/>
    </source>
</evidence>